<evidence type="ECO:0000313" key="6">
    <source>
        <dbReference type="EMBL" id="PTF14607.1"/>
    </source>
</evidence>
<evidence type="ECO:0000313" key="7">
    <source>
        <dbReference type="Proteomes" id="UP000242088"/>
    </source>
</evidence>
<comment type="caution">
    <text evidence="5">The sequence shown here is derived from an EMBL/GenBank/DDBJ whole genome shotgun (WGS) entry which is preliminary data.</text>
</comment>
<organism evidence="5 8">
    <name type="scientific">Staphylococcus devriesei</name>
    <dbReference type="NCBI Taxonomy" id="586733"/>
    <lineage>
        <taxon>Bacteria</taxon>
        <taxon>Bacillati</taxon>
        <taxon>Bacillota</taxon>
        <taxon>Bacilli</taxon>
        <taxon>Bacillales</taxon>
        <taxon>Staphylococcaceae</taxon>
        <taxon>Staphylococcus</taxon>
    </lineage>
</organism>
<dbReference type="PANTHER" id="PTHR48081:SF6">
    <property type="entry name" value="PEPTIDASE S9 PROLYL OLIGOPEPTIDASE CATALYTIC DOMAIN-CONTAINING PROTEIN"/>
    <property type="match status" value="1"/>
</dbReference>
<dbReference type="InterPro" id="IPR013094">
    <property type="entry name" value="AB_hydrolase_3"/>
</dbReference>
<evidence type="ECO:0000256" key="3">
    <source>
        <dbReference type="SAM" id="Phobius"/>
    </source>
</evidence>
<dbReference type="OrthoDB" id="9815425at2"/>
<evidence type="ECO:0000259" key="4">
    <source>
        <dbReference type="Pfam" id="PF07859"/>
    </source>
</evidence>
<dbReference type="GO" id="GO:0016787">
    <property type="term" value="F:hydrolase activity"/>
    <property type="evidence" value="ECO:0007669"/>
    <property type="project" value="UniProtKB-KW"/>
</dbReference>
<protein>
    <submittedName>
        <fullName evidence="5">Alpha/beta hydrolase</fullName>
    </submittedName>
</protein>
<reference evidence="7 8" key="1">
    <citation type="journal article" date="2016" name="Front. Microbiol.">
        <title>Comprehensive Phylogenetic Analysis of Bovine Non-aureus Staphylococci Species Based on Whole-Genome Sequencing.</title>
        <authorList>
            <person name="Naushad S."/>
            <person name="Barkema H.W."/>
            <person name="Luby C."/>
            <person name="Condas L.A."/>
            <person name="Nobrega D.B."/>
            <person name="Carson D.A."/>
            <person name="De Buck J."/>
        </authorList>
    </citation>
    <scope>NUCLEOTIDE SEQUENCE [LARGE SCALE GENOMIC DNA]</scope>
    <source>
        <strain evidence="6 7">SNUC 1409</strain>
        <strain evidence="5 8">SNUC 761</strain>
    </source>
</reference>
<dbReference type="Gene3D" id="3.40.50.1820">
    <property type="entry name" value="alpha/beta hydrolase"/>
    <property type="match status" value="1"/>
</dbReference>
<gene>
    <name evidence="5" type="ORF">BUY44_07285</name>
    <name evidence="6" type="ORF">BUY47_04090</name>
</gene>
<evidence type="ECO:0000313" key="5">
    <source>
        <dbReference type="EMBL" id="PTE73060.1"/>
    </source>
</evidence>
<evidence type="ECO:0000256" key="1">
    <source>
        <dbReference type="ARBA" id="ARBA00022801"/>
    </source>
</evidence>
<feature type="compositionally biased region" description="Polar residues" evidence="2">
    <location>
        <begin position="318"/>
        <end position="331"/>
    </location>
</feature>
<dbReference type="Proteomes" id="UP000242547">
    <property type="component" value="Unassembled WGS sequence"/>
</dbReference>
<feature type="domain" description="Alpha/beta hydrolase fold-3" evidence="4">
    <location>
        <begin position="84"/>
        <end position="293"/>
    </location>
</feature>
<dbReference type="PANTHER" id="PTHR48081">
    <property type="entry name" value="AB HYDROLASE SUPERFAMILY PROTEIN C4A8.06C"/>
    <property type="match status" value="1"/>
</dbReference>
<keyword evidence="7" id="KW-1185">Reference proteome</keyword>
<dbReference type="Pfam" id="PF07859">
    <property type="entry name" value="Abhydrolase_3"/>
    <property type="match status" value="1"/>
</dbReference>
<keyword evidence="3" id="KW-1133">Transmembrane helix</keyword>
<keyword evidence="3" id="KW-0472">Membrane</keyword>
<dbReference type="Proteomes" id="UP000242088">
    <property type="component" value="Unassembled WGS sequence"/>
</dbReference>
<proteinExistence type="predicted"/>
<dbReference type="EMBL" id="PYZL01000044">
    <property type="protein sequence ID" value="PTE73060.1"/>
    <property type="molecule type" value="Genomic_DNA"/>
</dbReference>
<reference evidence="5" key="3">
    <citation type="submission" date="2018-03" db="EMBL/GenBank/DDBJ databases">
        <authorList>
            <person name="Keele B.F."/>
        </authorList>
    </citation>
    <scope>NUCLEOTIDE SEQUENCE</scope>
    <source>
        <strain evidence="5">SNUC 761</strain>
    </source>
</reference>
<dbReference type="InterPro" id="IPR029058">
    <property type="entry name" value="AB_hydrolase_fold"/>
</dbReference>
<keyword evidence="1 5" id="KW-0378">Hydrolase</keyword>
<name>A0A2K4DRJ3_9STAP</name>
<dbReference type="AlphaFoldDB" id="A0A2K4DRJ3"/>
<dbReference type="InterPro" id="IPR050300">
    <property type="entry name" value="GDXG_lipolytic_enzyme"/>
</dbReference>
<evidence type="ECO:0000256" key="2">
    <source>
        <dbReference type="SAM" id="MobiDB-lite"/>
    </source>
</evidence>
<dbReference type="GeneID" id="48888747"/>
<evidence type="ECO:0000313" key="8">
    <source>
        <dbReference type="Proteomes" id="UP000242547"/>
    </source>
</evidence>
<feature type="region of interest" description="Disordered" evidence="2">
    <location>
        <begin position="318"/>
        <end position="348"/>
    </location>
</feature>
<dbReference type="RefSeq" id="WP_103165962.1">
    <property type="nucleotide sequence ID" value="NZ_CP130489.1"/>
</dbReference>
<accession>A0A2K4DRJ3</accession>
<sequence>MNNQRKWTIITFIFIIMVGALIAWNLYSHYQQNKKNIQQHEKVQINNPNVKLFQNITYNKHIPNSQLDIIMPSDFNSKTRLPVIFWMHGGGYVAGDKQYKNPLLAQIAEQGYVVVNVNYALAPHYKYPTPLIQLNDAVQFIKDNKERFPIDLNQVVIGGDSAGAQLTSQYVAMQSNEALRQEMNFEQQFMPSQLKGAIFFGGFYDMKTVRATEFPRIKMFMHSYTGATHWETDFKDISQMSTINQVTKDYPSTYLSVGDADPFYSQNIEFYRKLKEEHVPVNTLFYDGSHHLHHQYQFHLDKPESKENMKRVLSFLSRNTSSSGVEQNQRSPFDGATEPDKNFSLSPY</sequence>
<dbReference type="SUPFAM" id="SSF53474">
    <property type="entry name" value="alpha/beta-Hydrolases"/>
    <property type="match status" value="1"/>
</dbReference>
<dbReference type="EMBL" id="PYZI01000003">
    <property type="protein sequence ID" value="PTF14607.1"/>
    <property type="molecule type" value="Genomic_DNA"/>
</dbReference>
<feature type="transmembrane region" description="Helical" evidence="3">
    <location>
        <begin position="7"/>
        <end position="27"/>
    </location>
</feature>
<reference evidence="6" key="2">
    <citation type="submission" date="2018-03" db="EMBL/GenBank/DDBJ databases">
        <authorList>
            <person name="Naushad S."/>
        </authorList>
    </citation>
    <scope>NUCLEOTIDE SEQUENCE</scope>
    <source>
        <strain evidence="6">SNUC 1409</strain>
    </source>
</reference>
<keyword evidence="3" id="KW-0812">Transmembrane</keyword>